<keyword evidence="1" id="KW-0319">Glycerol metabolism</keyword>
<sequence>MIFKSQSVLPAVRKIKDFERLMDSKNDFVVILDSHVAQLRSLVNIARQHKKKVLLHADLVHGLKNDEYAAEFLCQEIRPNGIISTRGNVLSVAKKRGLITVQRLFLLDSLALETSYRSLEKVQPDVIEVLPGLVPKMIIEIRDRTKLPVIAGGLIRTEEDVRQAFEAGASAVTTSLKGLWHLNA</sequence>
<dbReference type="InterPro" id="IPR006699">
    <property type="entry name" value="GlpP"/>
</dbReference>
<dbReference type="InterPro" id="IPR013785">
    <property type="entry name" value="Aldolase_TIM"/>
</dbReference>
<dbReference type="PANTHER" id="PTHR35787">
    <property type="entry name" value="GLYCEROL UPTAKE OPERON ANTITERMINATOR REGULATORY PROTEIN"/>
    <property type="match status" value="1"/>
</dbReference>
<evidence type="ECO:0000313" key="3">
    <source>
        <dbReference type="Proteomes" id="UP000808914"/>
    </source>
</evidence>
<organism evidence="2 3">
    <name type="scientific">Scopulibacillus daqui</name>
    <dbReference type="NCBI Taxonomy" id="1469162"/>
    <lineage>
        <taxon>Bacteria</taxon>
        <taxon>Bacillati</taxon>
        <taxon>Bacillota</taxon>
        <taxon>Bacilli</taxon>
        <taxon>Bacillales</taxon>
        <taxon>Sporolactobacillaceae</taxon>
        <taxon>Scopulibacillus</taxon>
    </lineage>
</organism>
<keyword evidence="3" id="KW-1185">Reference proteome</keyword>
<keyword evidence="1" id="KW-0804">Transcription</keyword>
<protein>
    <recommendedName>
        <fullName evidence="1">Glycerol uptake operon antiterminator regulatory protein</fullName>
    </recommendedName>
</protein>
<dbReference type="SUPFAM" id="SSF110391">
    <property type="entry name" value="GlpP-like"/>
    <property type="match status" value="1"/>
</dbReference>
<comment type="caution">
    <text evidence="2">The sequence shown here is derived from an EMBL/GenBank/DDBJ whole genome shotgun (WGS) entry which is preliminary data.</text>
</comment>
<proteinExistence type="predicted"/>
<dbReference type="EMBL" id="JAFBER010000015">
    <property type="protein sequence ID" value="MBM7646046.1"/>
    <property type="molecule type" value="Genomic_DNA"/>
</dbReference>
<dbReference type="Gene3D" id="3.20.20.70">
    <property type="entry name" value="Aldolase class I"/>
    <property type="match status" value="1"/>
</dbReference>
<keyword evidence="1" id="KW-0805">Transcription regulation</keyword>
<comment type="function">
    <text evidence="1">Regulates expression of the glpD operon. In the presence of glycerol 3-phosphate (G3P) causes antitermination of transcription of glpD at the inverted repeat of the leader region to enhance its transcription. Binds and stabilizes glpD leader mRNA.</text>
</comment>
<dbReference type="PANTHER" id="PTHR35787:SF1">
    <property type="entry name" value="GLYCEROL UPTAKE OPERON ANTITERMINATOR REGULATORY PROTEIN"/>
    <property type="match status" value="1"/>
</dbReference>
<evidence type="ECO:0000313" key="2">
    <source>
        <dbReference type="EMBL" id="MBM7646046.1"/>
    </source>
</evidence>
<reference evidence="2 3" key="1">
    <citation type="submission" date="2021-01" db="EMBL/GenBank/DDBJ databases">
        <title>Genomic Encyclopedia of Type Strains, Phase IV (KMG-IV): sequencing the most valuable type-strain genomes for metagenomic binning, comparative biology and taxonomic classification.</title>
        <authorList>
            <person name="Goeker M."/>
        </authorList>
    </citation>
    <scope>NUCLEOTIDE SEQUENCE [LARGE SCALE GENOMIC DNA]</scope>
    <source>
        <strain evidence="2 3">DSM 28236</strain>
    </source>
</reference>
<keyword evidence="1" id="KW-0694">RNA-binding</keyword>
<accession>A0ABS2Q1E5</accession>
<dbReference type="PIRSF" id="PIRSF016897">
    <property type="entry name" value="GlpP"/>
    <property type="match status" value="1"/>
</dbReference>
<dbReference type="Pfam" id="PF04309">
    <property type="entry name" value="G3P_antiterm"/>
    <property type="match status" value="1"/>
</dbReference>
<gene>
    <name evidence="2" type="ORF">JOD45_002271</name>
</gene>
<dbReference type="RefSeq" id="WP_205003948.1">
    <property type="nucleotide sequence ID" value="NZ_JAFBER010000015.1"/>
</dbReference>
<evidence type="ECO:0000256" key="1">
    <source>
        <dbReference type="PIRNR" id="PIRNR016897"/>
    </source>
</evidence>
<name>A0ABS2Q1E5_9BACL</name>
<dbReference type="Proteomes" id="UP000808914">
    <property type="component" value="Unassembled WGS sequence"/>
</dbReference>